<dbReference type="InterPro" id="IPR001387">
    <property type="entry name" value="Cro/C1-type_HTH"/>
</dbReference>
<proteinExistence type="predicted"/>
<dbReference type="EMBL" id="JACHDB010000001">
    <property type="protein sequence ID" value="MBB5435178.1"/>
    <property type="molecule type" value="Genomic_DNA"/>
</dbReference>
<dbReference type="Gene3D" id="1.10.260.40">
    <property type="entry name" value="lambda repressor-like DNA-binding domains"/>
    <property type="match status" value="1"/>
</dbReference>
<evidence type="ECO:0000259" key="1">
    <source>
        <dbReference type="SMART" id="SM00530"/>
    </source>
</evidence>
<name>A0A7W8QRB4_9ACTN</name>
<dbReference type="Pfam" id="PF19054">
    <property type="entry name" value="DUF5753"/>
    <property type="match status" value="1"/>
</dbReference>
<dbReference type="RefSeq" id="WP_184396719.1">
    <property type="nucleotide sequence ID" value="NZ_BAAAJD010000105.1"/>
</dbReference>
<accession>A0A7W8QRB4</accession>
<reference evidence="2 3" key="1">
    <citation type="submission" date="2020-08" db="EMBL/GenBank/DDBJ databases">
        <title>Sequencing the genomes of 1000 actinobacteria strains.</title>
        <authorList>
            <person name="Klenk H.-P."/>
        </authorList>
    </citation>
    <scope>NUCLEOTIDE SEQUENCE [LARGE SCALE GENOMIC DNA]</scope>
    <source>
        <strain evidence="2 3">DSM 44551</strain>
    </source>
</reference>
<evidence type="ECO:0000313" key="2">
    <source>
        <dbReference type="EMBL" id="MBB5435178.1"/>
    </source>
</evidence>
<dbReference type="AlphaFoldDB" id="A0A7W8QRB4"/>
<dbReference type="SUPFAM" id="SSF47413">
    <property type="entry name" value="lambda repressor-like DNA-binding domains"/>
    <property type="match status" value="1"/>
</dbReference>
<organism evidence="2 3">
    <name type="scientific">Nocardiopsis composta</name>
    <dbReference type="NCBI Taxonomy" id="157465"/>
    <lineage>
        <taxon>Bacteria</taxon>
        <taxon>Bacillati</taxon>
        <taxon>Actinomycetota</taxon>
        <taxon>Actinomycetes</taxon>
        <taxon>Streptosporangiales</taxon>
        <taxon>Nocardiopsidaceae</taxon>
        <taxon>Nocardiopsis</taxon>
    </lineage>
</organism>
<dbReference type="CDD" id="cd00093">
    <property type="entry name" value="HTH_XRE"/>
    <property type="match status" value="1"/>
</dbReference>
<dbReference type="InterPro" id="IPR010982">
    <property type="entry name" value="Lambda_DNA-bd_dom_sf"/>
</dbReference>
<dbReference type="Proteomes" id="UP000572635">
    <property type="component" value="Unassembled WGS sequence"/>
</dbReference>
<protein>
    <submittedName>
        <fullName evidence="2">Transcriptional regulator with XRE-family HTH domain</fullName>
    </submittedName>
</protein>
<feature type="domain" description="HTH cro/C1-type" evidence="1">
    <location>
        <begin position="19"/>
        <end position="74"/>
    </location>
</feature>
<dbReference type="Pfam" id="PF13560">
    <property type="entry name" value="HTH_31"/>
    <property type="match status" value="1"/>
</dbReference>
<evidence type="ECO:0000313" key="3">
    <source>
        <dbReference type="Proteomes" id="UP000572635"/>
    </source>
</evidence>
<sequence>MSRSPSSSAQRAREEVAARLRELRLDAGLSGRALSRRAGWHESKTSRIESAKQAAADADITAWCRACGAEGQTADLIAASRAADSMYVQWRRLHRTGMRRAQTSRIPLYESTSLMRVYTCTVVPGLVQTPAYAAALMGAITGFQKTPDDVAEAVAARMERNRVLHGGGHRFALVLEESVLHQRIGDAEVMAGQLGHLLSVMSLPSVSLGVIPHTARRGVWPLETFTLFDSVRVHVELLSAQVTVTAPGEVELYERAFAEQARAAVFGRAARRVITAARDALE</sequence>
<comment type="caution">
    <text evidence="2">The sequence shown here is derived from an EMBL/GenBank/DDBJ whole genome shotgun (WGS) entry which is preliminary data.</text>
</comment>
<dbReference type="InterPro" id="IPR043917">
    <property type="entry name" value="DUF5753"/>
</dbReference>
<dbReference type="SMART" id="SM00530">
    <property type="entry name" value="HTH_XRE"/>
    <property type="match status" value="1"/>
</dbReference>
<keyword evidence="3" id="KW-1185">Reference proteome</keyword>
<gene>
    <name evidence="2" type="ORF">HDA36_005262</name>
</gene>
<dbReference type="GO" id="GO:0003677">
    <property type="term" value="F:DNA binding"/>
    <property type="evidence" value="ECO:0007669"/>
    <property type="project" value="InterPro"/>
</dbReference>